<name>A0A382R174_9ZZZZ</name>
<feature type="non-terminal residue" evidence="1">
    <location>
        <position position="1"/>
    </location>
</feature>
<dbReference type="EMBL" id="UINC01118096">
    <property type="protein sequence ID" value="SVC90987.1"/>
    <property type="molecule type" value="Genomic_DNA"/>
</dbReference>
<accession>A0A382R174</accession>
<dbReference type="AlphaFoldDB" id="A0A382R174"/>
<gene>
    <name evidence="1" type="ORF">METZ01_LOCUS343841</name>
</gene>
<sequence length="75" mass="8105">VRLLFLLVFWIISISACTKQSAFTVLSDLTYPNVEGSAEPHLVVGPTGAAVLSWLEPSPEGHALKFANYSGDVWS</sequence>
<protein>
    <recommendedName>
        <fullName evidence="2">Sialidase domain-containing protein</fullName>
    </recommendedName>
</protein>
<evidence type="ECO:0008006" key="2">
    <source>
        <dbReference type="Google" id="ProtNLM"/>
    </source>
</evidence>
<feature type="non-terminal residue" evidence="1">
    <location>
        <position position="75"/>
    </location>
</feature>
<proteinExistence type="predicted"/>
<organism evidence="1">
    <name type="scientific">marine metagenome</name>
    <dbReference type="NCBI Taxonomy" id="408172"/>
    <lineage>
        <taxon>unclassified sequences</taxon>
        <taxon>metagenomes</taxon>
        <taxon>ecological metagenomes</taxon>
    </lineage>
</organism>
<evidence type="ECO:0000313" key="1">
    <source>
        <dbReference type="EMBL" id="SVC90987.1"/>
    </source>
</evidence>
<reference evidence="1" key="1">
    <citation type="submission" date="2018-05" db="EMBL/GenBank/DDBJ databases">
        <authorList>
            <person name="Lanie J.A."/>
            <person name="Ng W.-L."/>
            <person name="Kazmierczak K.M."/>
            <person name="Andrzejewski T.M."/>
            <person name="Davidsen T.M."/>
            <person name="Wayne K.J."/>
            <person name="Tettelin H."/>
            <person name="Glass J.I."/>
            <person name="Rusch D."/>
            <person name="Podicherti R."/>
            <person name="Tsui H.-C.T."/>
            <person name="Winkler M.E."/>
        </authorList>
    </citation>
    <scope>NUCLEOTIDE SEQUENCE</scope>
</reference>